<feature type="domain" description="DUF1707" evidence="2">
    <location>
        <begin position="1"/>
        <end position="53"/>
    </location>
</feature>
<gene>
    <name evidence="4" type="ORF">DR950_22200</name>
</gene>
<dbReference type="InterPro" id="IPR025241">
    <property type="entry name" value="DUF4190"/>
</dbReference>
<accession>A0A373A4H6</accession>
<dbReference type="EMBL" id="QVIG01000001">
    <property type="protein sequence ID" value="RGD63046.1"/>
    <property type="molecule type" value="Genomic_DNA"/>
</dbReference>
<feature type="transmembrane region" description="Helical" evidence="1">
    <location>
        <begin position="122"/>
        <end position="147"/>
    </location>
</feature>
<keyword evidence="1" id="KW-1133">Transmembrane helix</keyword>
<protein>
    <submittedName>
        <fullName evidence="4">DUF1707 and DUF4190 domain-containing protein</fullName>
    </submittedName>
</protein>
<reference evidence="4 5" key="1">
    <citation type="submission" date="2018-08" db="EMBL/GenBank/DDBJ databases">
        <title>Diversity &amp; Physiological Properties of Lignin-Decomposing Actinobacteria from Soil.</title>
        <authorList>
            <person name="Roh S.G."/>
            <person name="Kim S.B."/>
        </authorList>
    </citation>
    <scope>NUCLEOTIDE SEQUENCE [LARGE SCALE GENOMIC DNA]</scope>
    <source>
        <strain evidence="4 5">MMS17-GH009</strain>
    </source>
</reference>
<dbReference type="InterPro" id="IPR012551">
    <property type="entry name" value="DUF1707_SHOCT-like"/>
</dbReference>
<evidence type="ECO:0000259" key="3">
    <source>
        <dbReference type="Pfam" id="PF13828"/>
    </source>
</evidence>
<keyword evidence="5" id="KW-1185">Reference proteome</keyword>
<feature type="domain" description="DUF4190" evidence="3">
    <location>
        <begin position="87"/>
        <end position="141"/>
    </location>
</feature>
<evidence type="ECO:0000313" key="4">
    <source>
        <dbReference type="EMBL" id="RGD63046.1"/>
    </source>
</evidence>
<dbReference type="AlphaFoldDB" id="A0A373A4H6"/>
<comment type="caution">
    <text evidence="4">The sequence shown here is derived from an EMBL/GenBank/DDBJ whole genome shotgun (WGS) entry which is preliminary data.</text>
</comment>
<evidence type="ECO:0000313" key="5">
    <source>
        <dbReference type="Proteomes" id="UP000263377"/>
    </source>
</evidence>
<dbReference type="PANTHER" id="PTHR40763">
    <property type="entry name" value="MEMBRANE PROTEIN-RELATED"/>
    <property type="match status" value="1"/>
</dbReference>
<evidence type="ECO:0000256" key="1">
    <source>
        <dbReference type="SAM" id="Phobius"/>
    </source>
</evidence>
<organism evidence="4 5">
    <name type="scientific">Kitasatospora xanthocidica</name>
    <dbReference type="NCBI Taxonomy" id="83382"/>
    <lineage>
        <taxon>Bacteria</taxon>
        <taxon>Bacillati</taxon>
        <taxon>Actinomycetota</taxon>
        <taxon>Actinomycetes</taxon>
        <taxon>Kitasatosporales</taxon>
        <taxon>Streptomycetaceae</taxon>
        <taxon>Kitasatospora</taxon>
    </lineage>
</organism>
<keyword evidence="1" id="KW-0812">Transmembrane</keyword>
<sequence length="148" mass="15563">MRAGHADRDRTLDVLKAAFAEGRLTVQEYEQRHEAVAAAQTYGQLAVLVADLPSGPMTAPSPTVATPVPATFMPVPPPPQARQTNVLAVVSLVAGLVGLSAPAVVTGHIARAEIRRRNMDGDWAAVLGLVIGYLGCAFWTLMILIGLA</sequence>
<feature type="transmembrane region" description="Helical" evidence="1">
    <location>
        <begin position="86"/>
        <end position="110"/>
    </location>
</feature>
<proteinExistence type="predicted"/>
<evidence type="ECO:0000259" key="2">
    <source>
        <dbReference type="Pfam" id="PF08044"/>
    </source>
</evidence>
<dbReference type="Proteomes" id="UP000263377">
    <property type="component" value="Unassembled WGS sequence"/>
</dbReference>
<keyword evidence="1" id="KW-0472">Membrane</keyword>
<name>A0A373A4H6_9ACTN</name>
<dbReference type="Pfam" id="PF13828">
    <property type="entry name" value="DUF4190"/>
    <property type="match status" value="1"/>
</dbReference>
<dbReference type="PANTHER" id="PTHR40763:SF4">
    <property type="entry name" value="DUF1707 DOMAIN-CONTAINING PROTEIN"/>
    <property type="match status" value="1"/>
</dbReference>
<dbReference type="Pfam" id="PF08044">
    <property type="entry name" value="DUF1707"/>
    <property type="match status" value="1"/>
</dbReference>